<reference evidence="15" key="1">
    <citation type="journal article" date="2019" name="Toxins">
        <title>Detection of Abrin-Like and Prepropulchellin-Like Toxin Genes and Transcripts Using Whole Genome Sequencing and Full-Length Transcript Sequencing of Abrus precatorius.</title>
        <authorList>
            <person name="Hovde B.T."/>
            <person name="Daligault H.E."/>
            <person name="Hanschen E.R."/>
            <person name="Kunde Y.A."/>
            <person name="Johnson M.B."/>
            <person name="Starkenburg S.R."/>
            <person name="Johnson S.L."/>
        </authorList>
    </citation>
    <scope>NUCLEOTIDE SEQUENCE [LARGE SCALE GENOMIC DNA]</scope>
</reference>
<dbReference type="InterPro" id="IPR013210">
    <property type="entry name" value="LRR_N_plant-typ"/>
</dbReference>
<keyword evidence="3" id="KW-1003">Cell membrane</keyword>
<evidence type="ECO:0000256" key="9">
    <source>
        <dbReference type="ARBA" id="ARBA00023136"/>
    </source>
</evidence>
<dbReference type="Proteomes" id="UP000694853">
    <property type="component" value="Unplaced"/>
</dbReference>
<keyword evidence="11" id="KW-0325">Glycoprotein</keyword>
<feature type="chain" id="PRO_5034342716" evidence="13">
    <location>
        <begin position="24"/>
        <end position="965"/>
    </location>
</feature>
<dbReference type="KEGG" id="aprc:113847910"/>
<sequence>MGWFLFLFQLSFLLFHFPSYTSSLMPLCHHDEASALLQFKNSFSLNSSLSSIYSAAIGESSYPKTESWKNDTNCCLWEGVSCDTKSGHVIGIELSCSCLQGHFHPNTTLFQLTHLQTLNLAFNSFFNSPMPSGFGNLLTLTHLNVYSSGFSGVIPSKIARLSHLVSLDLSSYEMTIRESTLVKLIVNASELRELTLDHLNMSSVKLSSLSLLLNFSSSLASLSLSYTGLEGTLPNKILCLPNLQKLDLSWNYILTGELPKFNNSSTPLRHLDLSFTAFSGTIPQSVGNLTQLNYLHLAMNNFRNKFGGEIPDLFGKLSKLEYVSLSSNNLVGTLPSSVFGLTQLRDFECSDNKLVGPIPNRSSGLPNLEFLTLSNNLLNGTIPLWCFSLPSLIQLSLNGNHLSGPIGEFSYFSLIYCDLSYNKLQGNIPESVFDLPNLSGLRLSSNNLSGLVDFYKFSKLQYLELLDLSYNNFLSLNFDTGGHYNFSNLKAIYLSSNNINSFPNFLCRMQYLETLVLSNNQIHGRIPKCFNNTAKDTLFYLDLSHNLLTSLGHLSLSWTTTYVDLSFNMLEGGLPIALYGSYFFSVSNNKLTGHISSAICNATVPSILNLSHNNLTGKLPHCLGTLPYLSVLDLRKNNLSGIIPKTYFETEALETMNFNGNQLEGPLPRDVAKCKQLKVLDLGENDIQDTFPSWLESLQELQVLVLRGNKFNGTIDCLKARNIFPKLRIFDVSNNNFSGTLPTTFIKNFKGMMMNVNDGLNYMKRNSTFFFSSSYNDSVAVRMKGNIFELERILTTFTTIDLSNNKFDGVIPTVIGELKSLKGLNLSHNRITGFIPQSFGSLENLEWLDLSSNMLMGEIPESLTHLSFLSYLNLSQNHLEGMIPTGKQFDTFQNESYQGNPGLCGLPLSKSCHKQEQPGDSSSFSHEELFGFGWKVVAIGYACGMVFGILLGSIVFLIGKPQWII</sequence>
<evidence type="ECO:0000256" key="2">
    <source>
        <dbReference type="ARBA" id="ARBA00009592"/>
    </source>
</evidence>
<reference evidence="16" key="2">
    <citation type="submission" date="2025-08" db="UniProtKB">
        <authorList>
            <consortium name="RefSeq"/>
        </authorList>
    </citation>
    <scope>IDENTIFICATION</scope>
    <source>
        <tissue evidence="16">Young leaves</tissue>
    </source>
</reference>
<evidence type="ECO:0000256" key="4">
    <source>
        <dbReference type="ARBA" id="ARBA00022614"/>
    </source>
</evidence>
<dbReference type="SMART" id="SM00369">
    <property type="entry name" value="LRR_TYP"/>
    <property type="match status" value="11"/>
</dbReference>
<dbReference type="OrthoDB" id="442066at2759"/>
<dbReference type="InterPro" id="IPR003591">
    <property type="entry name" value="Leu-rich_rpt_typical-subtyp"/>
</dbReference>
<evidence type="ECO:0000256" key="5">
    <source>
        <dbReference type="ARBA" id="ARBA00022692"/>
    </source>
</evidence>
<dbReference type="InterPro" id="IPR001611">
    <property type="entry name" value="Leu-rich_rpt"/>
</dbReference>
<keyword evidence="10" id="KW-0675">Receptor</keyword>
<comment type="similarity">
    <text evidence="2">Belongs to the RLP family.</text>
</comment>
<dbReference type="FunFam" id="3.80.10.10:FF:000111">
    <property type="entry name" value="LRR receptor-like serine/threonine-protein kinase ERECTA"/>
    <property type="match status" value="1"/>
</dbReference>
<dbReference type="PANTHER" id="PTHR48061:SF12">
    <property type="entry name" value="DISEASE RESISTANCE LIKE PROTEIN"/>
    <property type="match status" value="1"/>
</dbReference>
<dbReference type="Pfam" id="PF00560">
    <property type="entry name" value="LRR_1"/>
    <property type="match status" value="8"/>
</dbReference>
<dbReference type="Pfam" id="PF08263">
    <property type="entry name" value="LRRNT_2"/>
    <property type="match status" value="1"/>
</dbReference>
<keyword evidence="5 12" id="KW-0812">Transmembrane</keyword>
<evidence type="ECO:0000256" key="12">
    <source>
        <dbReference type="SAM" id="Phobius"/>
    </source>
</evidence>
<keyword evidence="4" id="KW-0433">Leucine-rich repeat</keyword>
<keyword evidence="7" id="KW-0677">Repeat</keyword>
<comment type="subcellular location">
    <subcellularLocation>
        <location evidence="1">Cell membrane</location>
        <topology evidence="1">Single-pass type I membrane protein</topology>
    </subcellularLocation>
</comment>
<evidence type="ECO:0000256" key="1">
    <source>
        <dbReference type="ARBA" id="ARBA00004251"/>
    </source>
</evidence>
<dbReference type="AlphaFoldDB" id="A0A8B8JR49"/>
<dbReference type="PRINTS" id="PR00019">
    <property type="entry name" value="LEURICHRPT"/>
</dbReference>
<dbReference type="GO" id="GO:0005886">
    <property type="term" value="C:plasma membrane"/>
    <property type="evidence" value="ECO:0007669"/>
    <property type="project" value="UniProtKB-SubCell"/>
</dbReference>
<organism evidence="15 16">
    <name type="scientific">Abrus precatorius</name>
    <name type="common">Indian licorice</name>
    <name type="synonym">Glycine abrus</name>
    <dbReference type="NCBI Taxonomy" id="3816"/>
    <lineage>
        <taxon>Eukaryota</taxon>
        <taxon>Viridiplantae</taxon>
        <taxon>Streptophyta</taxon>
        <taxon>Embryophyta</taxon>
        <taxon>Tracheophyta</taxon>
        <taxon>Spermatophyta</taxon>
        <taxon>Magnoliopsida</taxon>
        <taxon>eudicotyledons</taxon>
        <taxon>Gunneridae</taxon>
        <taxon>Pentapetalae</taxon>
        <taxon>rosids</taxon>
        <taxon>fabids</taxon>
        <taxon>Fabales</taxon>
        <taxon>Fabaceae</taxon>
        <taxon>Papilionoideae</taxon>
        <taxon>50 kb inversion clade</taxon>
        <taxon>NPAAA clade</taxon>
        <taxon>indigoferoid/millettioid clade</taxon>
        <taxon>Abreae</taxon>
        <taxon>Abrus</taxon>
    </lineage>
</organism>
<keyword evidence="6 13" id="KW-0732">Signal</keyword>
<gene>
    <name evidence="16" type="primary">LOC113847910</name>
</gene>
<dbReference type="InterPro" id="IPR046956">
    <property type="entry name" value="RLP23-like"/>
</dbReference>
<keyword evidence="15" id="KW-1185">Reference proteome</keyword>
<protein>
    <submittedName>
        <fullName evidence="16">Receptor-like protein 6</fullName>
    </submittedName>
</protein>
<keyword evidence="8 12" id="KW-1133">Transmembrane helix</keyword>
<accession>A0A8B8JR49</accession>
<feature type="signal peptide" evidence="13">
    <location>
        <begin position="1"/>
        <end position="23"/>
    </location>
</feature>
<dbReference type="Pfam" id="PF13855">
    <property type="entry name" value="LRR_8"/>
    <property type="match status" value="2"/>
</dbReference>
<evidence type="ECO:0000259" key="14">
    <source>
        <dbReference type="Pfam" id="PF08263"/>
    </source>
</evidence>
<dbReference type="FunFam" id="3.80.10.10:FF:000095">
    <property type="entry name" value="LRR receptor-like serine/threonine-protein kinase GSO1"/>
    <property type="match status" value="2"/>
</dbReference>
<proteinExistence type="inferred from homology"/>
<dbReference type="PROSITE" id="PS51450">
    <property type="entry name" value="LRR"/>
    <property type="match status" value="2"/>
</dbReference>
<evidence type="ECO:0000256" key="13">
    <source>
        <dbReference type="SAM" id="SignalP"/>
    </source>
</evidence>
<feature type="transmembrane region" description="Helical" evidence="12">
    <location>
        <begin position="932"/>
        <end position="958"/>
    </location>
</feature>
<evidence type="ECO:0000256" key="8">
    <source>
        <dbReference type="ARBA" id="ARBA00022989"/>
    </source>
</evidence>
<evidence type="ECO:0000256" key="11">
    <source>
        <dbReference type="ARBA" id="ARBA00023180"/>
    </source>
</evidence>
<evidence type="ECO:0000256" key="10">
    <source>
        <dbReference type="ARBA" id="ARBA00023170"/>
    </source>
</evidence>
<feature type="domain" description="Leucine-rich repeat-containing N-terminal plant-type" evidence="14">
    <location>
        <begin position="30"/>
        <end position="83"/>
    </location>
</feature>
<dbReference type="InterPro" id="IPR032675">
    <property type="entry name" value="LRR_dom_sf"/>
</dbReference>
<dbReference type="GeneID" id="113847910"/>
<dbReference type="PANTHER" id="PTHR48061">
    <property type="entry name" value="LEUCINE-RICH REPEAT RECEPTOR PROTEIN KINASE EMS1-LIKE-RELATED"/>
    <property type="match status" value="1"/>
</dbReference>
<evidence type="ECO:0000313" key="15">
    <source>
        <dbReference type="Proteomes" id="UP000694853"/>
    </source>
</evidence>
<name>A0A8B8JR49_ABRPR</name>
<dbReference type="RefSeq" id="XP_027333043.1">
    <property type="nucleotide sequence ID" value="XM_027477242.1"/>
</dbReference>
<dbReference type="SUPFAM" id="SSF52058">
    <property type="entry name" value="L domain-like"/>
    <property type="match status" value="4"/>
</dbReference>
<evidence type="ECO:0000256" key="6">
    <source>
        <dbReference type="ARBA" id="ARBA00022729"/>
    </source>
</evidence>
<dbReference type="Gene3D" id="3.80.10.10">
    <property type="entry name" value="Ribonuclease Inhibitor"/>
    <property type="match status" value="5"/>
</dbReference>
<keyword evidence="9 12" id="KW-0472">Membrane</keyword>
<evidence type="ECO:0000313" key="16">
    <source>
        <dbReference type="RefSeq" id="XP_027333043.1"/>
    </source>
</evidence>
<evidence type="ECO:0000256" key="3">
    <source>
        <dbReference type="ARBA" id="ARBA00022475"/>
    </source>
</evidence>
<evidence type="ECO:0000256" key="7">
    <source>
        <dbReference type="ARBA" id="ARBA00022737"/>
    </source>
</evidence>